<proteinExistence type="predicted"/>
<dbReference type="EMBL" id="GGEC01057939">
    <property type="protein sequence ID" value="MBX38423.1"/>
    <property type="molecule type" value="Transcribed_RNA"/>
</dbReference>
<dbReference type="AlphaFoldDB" id="A0A2P2N7I5"/>
<sequence length="54" mass="5769">MAFSASVSHFSTVGWISSPLLSASATEFPKLALVALRFSTCFLSSVTFLAQRKA</sequence>
<name>A0A2P2N7I5_RHIMU</name>
<protein>
    <submittedName>
        <fullName evidence="1">Uncharacterized protein MANES_S087000</fullName>
    </submittedName>
</protein>
<evidence type="ECO:0000313" key="1">
    <source>
        <dbReference type="EMBL" id="MBX38423.1"/>
    </source>
</evidence>
<accession>A0A2P2N7I5</accession>
<organism evidence="1">
    <name type="scientific">Rhizophora mucronata</name>
    <name type="common">Asiatic mangrove</name>
    <dbReference type="NCBI Taxonomy" id="61149"/>
    <lineage>
        <taxon>Eukaryota</taxon>
        <taxon>Viridiplantae</taxon>
        <taxon>Streptophyta</taxon>
        <taxon>Embryophyta</taxon>
        <taxon>Tracheophyta</taxon>
        <taxon>Spermatophyta</taxon>
        <taxon>Magnoliopsida</taxon>
        <taxon>eudicotyledons</taxon>
        <taxon>Gunneridae</taxon>
        <taxon>Pentapetalae</taxon>
        <taxon>rosids</taxon>
        <taxon>fabids</taxon>
        <taxon>Malpighiales</taxon>
        <taxon>Rhizophoraceae</taxon>
        <taxon>Rhizophora</taxon>
    </lineage>
</organism>
<reference evidence="1" key="1">
    <citation type="submission" date="2018-02" db="EMBL/GenBank/DDBJ databases">
        <title>Rhizophora mucronata_Transcriptome.</title>
        <authorList>
            <person name="Meera S.P."/>
            <person name="Sreeshan A."/>
            <person name="Augustine A."/>
        </authorList>
    </citation>
    <scope>NUCLEOTIDE SEQUENCE</scope>
    <source>
        <tissue evidence="1">Leaf</tissue>
    </source>
</reference>